<evidence type="ECO:0000313" key="4">
    <source>
        <dbReference type="Proteomes" id="UP001174909"/>
    </source>
</evidence>
<dbReference type="GO" id="GO:0006368">
    <property type="term" value="P:transcription elongation by RNA polymerase II"/>
    <property type="evidence" value="ECO:0007669"/>
    <property type="project" value="InterPro"/>
</dbReference>
<feature type="compositionally biased region" description="Gly residues" evidence="1">
    <location>
        <begin position="254"/>
        <end position="263"/>
    </location>
</feature>
<name>A0AA35S3Q9_GEOBA</name>
<dbReference type="InterPro" id="IPR007852">
    <property type="entry name" value="Cdc73/Parafibromin"/>
</dbReference>
<feature type="region of interest" description="Disordered" evidence="1">
    <location>
        <begin position="246"/>
        <end position="310"/>
    </location>
</feature>
<evidence type="ECO:0000259" key="2">
    <source>
        <dbReference type="Pfam" id="PF16050"/>
    </source>
</evidence>
<dbReference type="PANTHER" id="PTHR12466:SF8">
    <property type="entry name" value="PARAFIBROMIN"/>
    <property type="match status" value="1"/>
</dbReference>
<dbReference type="GO" id="GO:0032968">
    <property type="term" value="P:positive regulation of transcription elongation by RNA polymerase II"/>
    <property type="evidence" value="ECO:0007669"/>
    <property type="project" value="TreeGrafter"/>
</dbReference>
<dbReference type="PANTHER" id="PTHR12466">
    <property type="entry name" value="CDC73 DOMAIN PROTEIN"/>
    <property type="match status" value="1"/>
</dbReference>
<feature type="region of interest" description="Disordered" evidence="1">
    <location>
        <begin position="118"/>
        <end position="144"/>
    </location>
</feature>
<dbReference type="EMBL" id="CASHTH010001979">
    <property type="protein sequence ID" value="CAI8022875.1"/>
    <property type="molecule type" value="Genomic_DNA"/>
</dbReference>
<dbReference type="AlphaFoldDB" id="A0AA35S3Q9"/>
<dbReference type="InterPro" id="IPR032041">
    <property type="entry name" value="Cdc73_N"/>
</dbReference>
<feature type="compositionally biased region" description="Basic and acidic residues" evidence="1">
    <location>
        <begin position="133"/>
        <end position="144"/>
    </location>
</feature>
<feature type="compositionally biased region" description="Basic and acidic residues" evidence="1">
    <location>
        <begin position="287"/>
        <end position="310"/>
    </location>
</feature>
<evidence type="ECO:0000256" key="1">
    <source>
        <dbReference type="SAM" id="MobiDB-lite"/>
    </source>
</evidence>
<reference evidence="3" key="1">
    <citation type="submission" date="2023-03" db="EMBL/GenBank/DDBJ databases">
        <authorList>
            <person name="Steffen K."/>
            <person name="Cardenas P."/>
        </authorList>
    </citation>
    <scope>NUCLEOTIDE SEQUENCE</scope>
</reference>
<dbReference type="Pfam" id="PF16050">
    <property type="entry name" value="CDC73_N"/>
    <property type="match status" value="1"/>
</dbReference>
<protein>
    <submittedName>
        <fullName evidence="3">Parafibromin</fullName>
    </submittedName>
</protein>
<proteinExistence type="predicted"/>
<dbReference type="Proteomes" id="UP001174909">
    <property type="component" value="Unassembled WGS sequence"/>
</dbReference>
<feature type="domain" description="Paf1 complex subunit Cdc73 N-terminal" evidence="2">
    <location>
        <begin position="1"/>
        <end position="290"/>
    </location>
</feature>
<evidence type="ECO:0000313" key="3">
    <source>
        <dbReference type="EMBL" id="CAI8022875.1"/>
    </source>
</evidence>
<dbReference type="GO" id="GO:0000993">
    <property type="term" value="F:RNA polymerase II complex binding"/>
    <property type="evidence" value="ECO:0007669"/>
    <property type="project" value="TreeGrafter"/>
</dbReference>
<keyword evidence="4" id="KW-1185">Reference proteome</keyword>
<comment type="caution">
    <text evidence="3">The sequence shown here is derived from an EMBL/GenBank/DDBJ whole genome shotgun (WGS) entry which is preliminary data.</text>
</comment>
<sequence>MADCLTLLRQYNLQKKEIVERDGLIIFDQTAWPGNAKTNYLSYRSGQAGLKEYYTLESLLFLLKNVSLSHPSYVARAGAQNIPVIKFPDRRDLLKYLNGELDTSPSIDKSVHLEMGMPAPAPKRTNEEAQPEAAKKPRIESEADKQRLAKKLEAKGKGGAITDQVHSLSDAISREKIAAFKAKRLAKKRATIKPGDDLAGGPDRMFINDATKEIMSKERVHRTRSSALQSTGKDFSNIFSLLQSVKARDEGRGGEVGGGGGGKQPVPEEPRQPQTQAPPTHGYSRYGQEKFRGQEETGEFKIDTPARTTD</sequence>
<accession>A0AA35S3Q9</accession>
<gene>
    <name evidence="3" type="ORF">GBAR_LOCUS13389</name>
</gene>
<dbReference type="GO" id="GO:0016593">
    <property type="term" value="C:Cdc73/Paf1 complex"/>
    <property type="evidence" value="ECO:0007669"/>
    <property type="project" value="InterPro"/>
</dbReference>
<organism evidence="3 4">
    <name type="scientific">Geodia barretti</name>
    <name type="common">Barrett's horny sponge</name>
    <dbReference type="NCBI Taxonomy" id="519541"/>
    <lineage>
        <taxon>Eukaryota</taxon>
        <taxon>Metazoa</taxon>
        <taxon>Porifera</taxon>
        <taxon>Demospongiae</taxon>
        <taxon>Heteroscleromorpha</taxon>
        <taxon>Tetractinellida</taxon>
        <taxon>Astrophorina</taxon>
        <taxon>Geodiidae</taxon>
        <taxon>Geodia</taxon>
    </lineage>
</organism>